<comment type="function">
    <text evidence="9">Part of the ABC transporter FtsEX involved in cellular division. Has ATPase activity.</text>
</comment>
<evidence type="ECO:0000256" key="9">
    <source>
        <dbReference type="ARBA" id="ARBA00054718"/>
    </source>
</evidence>
<dbReference type="InterPro" id="IPR018449">
    <property type="entry name" value="NIL_domain"/>
</dbReference>
<evidence type="ECO:0000256" key="8">
    <source>
        <dbReference type="ARBA" id="ARBA00023136"/>
    </source>
</evidence>
<name>A0A9D2EBZ3_9MICO</name>
<dbReference type="Pfam" id="PF00005">
    <property type="entry name" value="ABC_tran"/>
    <property type="match status" value="1"/>
</dbReference>
<keyword evidence="3" id="KW-1003">Cell membrane</keyword>
<dbReference type="InterPro" id="IPR017871">
    <property type="entry name" value="ABC_transporter-like_CS"/>
</dbReference>
<keyword evidence="4" id="KW-0547">Nucleotide-binding</keyword>
<dbReference type="Proteomes" id="UP000824037">
    <property type="component" value="Unassembled WGS sequence"/>
</dbReference>
<dbReference type="InterPro" id="IPR003439">
    <property type="entry name" value="ABC_transporter-like_ATP-bd"/>
</dbReference>
<dbReference type="PANTHER" id="PTHR43166">
    <property type="entry name" value="AMINO ACID IMPORT ATP-BINDING PROTEIN"/>
    <property type="match status" value="1"/>
</dbReference>
<dbReference type="PANTHER" id="PTHR43166:SF30">
    <property type="entry name" value="METHIONINE IMPORT ATP-BINDING PROTEIN METN"/>
    <property type="match status" value="1"/>
</dbReference>
<organism evidence="12 13">
    <name type="scientific">Candidatus Ruania gallistercoris</name>
    <dbReference type="NCBI Taxonomy" id="2838746"/>
    <lineage>
        <taxon>Bacteria</taxon>
        <taxon>Bacillati</taxon>
        <taxon>Actinomycetota</taxon>
        <taxon>Actinomycetes</taxon>
        <taxon>Micrococcales</taxon>
        <taxon>Ruaniaceae</taxon>
        <taxon>Ruania</taxon>
    </lineage>
</organism>
<sequence>MAPHVRLQQVTKVFPARSRREEPVRAVQQVSLDIAKGEVFAVIGYSGAGKSTLVRLINGLEPVTSGLVEIDGVPITSLSGRALRRQQQGIGMIFQRFNLLRSRTVARNVAYPLEVVGMPRAERDARVAELLEFVGLAEKARAYPEQLSGGQQQRVGIARALAAKPALLLADEATSALDPETTEEVLDLLGRVNRELGVTVVVITHEMEVVTQVADRVAVMDAGEVVEQGSTYEVFTSPRTAVARRFVRTVVRPLPQGAELAALRTRHEGRFLTISFTDDAASEARVFGALARAGVDFNLVHGGVDDIGGRVYGLLTIAVRGSDEAIEAALAQVGPGVQITEANDG</sequence>
<evidence type="ECO:0000256" key="7">
    <source>
        <dbReference type="ARBA" id="ARBA00022970"/>
    </source>
</evidence>
<proteinExistence type="inferred from homology"/>
<dbReference type="GO" id="GO:0005886">
    <property type="term" value="C:plasma membrane"/>
    <property type="evidence" value="ECO:0007669"/>
    <property type="project" value="UniProtKB-ARBA"/>
</dbReference>
<dbReference type="SMART" id="SM00930">
    <property type="entry name" value="NIL"/>
    <property type="match status" value="1"/>
</dbReference>
<evidence type="ECO:0000256" key="10">
    <source>
        <dbReference type="ARBA" id="ARBA00063837"/>
    </source>
</evidence>
<dbReference type="InterPro" id="IPR045865">
    <property type="entry name" value="ACT-like_dom_sf"/>
</dbReference>
<dbReference type="EMBL" id="DXBY01000049">
    <property type="protein sequence ID" value="HIZ34653.1"/>
    <property type="molecule type" value="Genomic_DNA"/>
</dbReference>
<dbReference type="Gene3D" id="3.40.50.300">
    <property type="entry name" value="P-loop containing nucleotide triphosphate hydrolases"/>
    <property type="match status" value="1"/>
</dbReference>
<accession>A0A9D2EBZ3</accession>
<dbReference type="AlphaFoldDB" id="A0A9D2EBZ3"/>
<evidence type="ECO:0000313" key="12">
    <source>
        <dbReference type="EMBL" id="HIZ34653.1"/>
    </source>
</evidence>
<gene>
    <name evidence="12" type="ORF">H9815_02655</name>
</gene>
<evidence type="ECO:0000256" key="6">
    <source>
        <dbReference type="ARBA" id="ARBA00022967"/>
    </source>
</evidence>
<comment type="caution">
    <text evidence="12">The sequence shown here is derived from an EMBL/GenBank/DDBJ whole genome shotgun (WGS) entry which is preliminary data.</text>
</comment>
<dbReference type="PROSITE" id="PS50893">
    <property type="entry name" value="ABC_TRANSPORTER_2"/>
    <property type="match status" value="1"/>
</dbReference>
<dbReference type="SUPFAM" id="SSF52540">
    <property type="entry name" value="P-loop containing nucleoside triphosphate hydrolases"/>
    <property type="match status" value="1"/>
</dbReference>
<dbReference type="Gene3D" id="3.30.70.260">
    <property type="match status" value="1"/>
</dbReference>
<keyword evidence="8" id="KW-0472">Membrane</keyword>
<feature type="domain" description="ABC transporter" evidence="11">
    <location>
        <begin position="5"/>
        <end position="247"/>
    </location>
</feature>
<dbReference type="InterPro" id="IPR050086">
    <property type="entry name" value="MetN_ABC_transporter-like"/>
</dbReference>
<keyword evidence="6" id="KW-1278">Translocase</keyword>
<dbReference type="GO" id="GO:0016887">
    <property type="term" value="F:ATP hydrolysis activity"/>
    <property type="evidence" value="ECO:0007669"/>
    <property type="project" value="InterPro"/>
</dbReference>
<evidence type="ECO:0000256" key="2">
    <source>
        <dbReference type="ARBA" id="ARBA00022448"/>
    </source>
</evidence>
<evidence type="ECO:0000259" key="11">
    <source>
        <dbReference type="PROSITE" id="PS50893"/>
    </source>
</evidence>
<dbReference type="GO" id="GO:0006865">
    <property type="term" value="P:amino acid transport"/>
    <property type="evidence" value="ECO:0007669"/>
    <property type="project" value="UniProtKB-KW"/>
</dbReference>
<evidence type="ECO:0000256" key="5">
    <source>
        <dbReference type="ARBA" id="ARBA00022840"/>
    </source>
</evidence>
<dbReference type="Pfam" id="PF09383">
    <property type="entry name" value="NIL"/>
    <property type="match status" value="1"/>
</dbReference>
<dbReference type="InterPro" id="IPR003593">
    <property type="entry name" value="AAA+_ATPase"/>
</dbReference>
<evidence type="ECO:0000256" key="1">
    <source>
        <dbReference type="ARBA" id="ARBA00005417"/>
    </source>
</evidence>
<dbReference type="SMART" id="SM00382">
    <property type="entry name" value="AAA"/>
    <property type="match status" value="1"/>
</dbReference>
<keyword evidence="2" id="KW-0813">Transport</keyword>
<evidence type="ECO:0000256" key="3">
    <source>
        <dbReference type="ARBA" id="ARBA00022475"/>
    </source>
</evidence>
<reference evidence="12" key="1">
    <citation type="journal article" date="2021" name="PeerJ">
        <title>Extensive microbial diversity within the chicken gut microbiome revealed by metagenomics and culture.</title>
        <authorList>
            <person name="Gilroy R."/>
            <person name="Ravi A."/>
            <person name="Getino M."/>
            <person name="Pursley I."/>
            <person name="Horton D.L."/>
            <person name="Alikhan N.F."/>
            <person name="Baker D."/>
            <person name="Gharbi K."/>
            <person name="Hall N."/>
            <person name="Watson M."/>
            <person name="Adriaenssens E.M."/>
            <person name="Foster-Nyarko E."/>
            <person name="Jarju S."/>
            <person name="Secka A."/>
            <person name="Antonio M."/>
            <person name="Oren A."/>
            <person name="Chaudhuri R.R."/>
            <person name="La Ragione R."/>
            <person name="Hildebrand F."/>
            <person name="Pallen M.J."/>
        </authorList>
    </citation>
    <scope>NUCLEOTIDE SEQUENCE</scope>
    <source>
        <strain evidence="12">ChiGjej4B4-7305</strain>
    </source>
</reference>
<dbReference type="SUPFAM" id="SSF55021">
    <property type="entry name" value="ACT-like"/>
    <property type="match status" value="1"/>
</dbReference>
<evidence type="ECO:0000256" key="4">
    <source>
        <dbReference type="ARBA" id="ARBA00022741"/>
    </source>
</evidence>
<protein>
    <submittedName>
        <fullName evidence="12">ATP-binding cassette domain-containing protein</fullName>
    </submittedName>
</protein>
<keyword evidence="7" id="KW-0029">Amino-acid transport</keyword>
<dbReference type="FunFam" id="3.40.50.300:FF:000056">
    <property type="entry name" value="Cell division ATP-binding protein FtsE"/>
    <property type="match status" value="1"/>
</dbReference>
<dbReference type="PROSITE" id="PS00211">
    <property type="entry name" value="ABC_TRANSPORTER_1"/>
    <property type="match status" value="1"/>
</dbReference>
<dbReference type="InterPro" id="IPR027417">
    <property type="entry name" value="P-loop_NTPase"/>
</dbReference>
<evidence type="ECO:0000313" key="13">
    <source>
        <dbReference type="Proteomes" id="UP000824037"/>
    </source>
</evidence>
<dbReference type="GO" id="GO:0005524">
    <property type="term" value="F:ATP binding"/>
    <property type="evidence" value="ECO:0007669"/>
    <property type="project" value="UniProtKB-KW"/>
</dbReference>
<comment type="subunit">
    <text evidence="10">Homodimer. Forms a membrane-associated complex with FtsX.</text>
</comment>
<comment type="similarity">
    <text evidence="1">Belongs to the ABC transporter superfamily.</text>
</comment>
<reference evidence="12" key="2">
    <citation type="submission" date="2021-04" db="EMBL/GenBank/DDBJ databases">
        <authorList>
            <person name="Gilroy R."/>
        </authorList>
    </citation>
    <scope>NUCLEOTIDE SEQUENCE</scope>
    <source>
        <strain evidence="12">ChiGjej4B4-7305</strain>
    </source>
</reference>
<keyword evidence="5 12" id="KW-0067">ATP-binding</keyword>